<dbReference type="EMBL" id="NKYE01000001">
    <property type="protein sequence ID" value="OZM75145.1"/>
    <property type="molecule type" value="Genomic_DNA"/>
</dbReference>
<dbReference type="SUPFAM" id="SSF56112">
    <property type="entry name" value="Protein kinase-like (PK-like)"/>
    <property type="match status" value="1"/>
</dbReference>
<name>A0A263DCN8_9PSEU</name>
<gene>
    <name evidence="1" type="ORF">CFN78_02985</name>
</gene>
<proteinExistence type="predicted"/>
<keyword evidence="2" id="KW-1185">Reference proteome</keyword>
<organism evidence="1 2">
    <name type="scientific">Amycolatopsis antarctica</name>
    <dbReference type="NCBI Taxonomy" id="1854586"/>
    <lineage>
        <taxon>Bacteria</taxon>
        <taxon>Bacillati</taxon>
        <taxon>Actinomycetota</taxon>
        <taxon>Actinomycetes</taxon>
        <taxon>Pseudonocardiales</taxon>
        <taxon>Pseudonocardiaceae</taxon>
        <taxon>Amycolatopsis</taxon>
    </lineage>
</organism>
<dbReference type="InterPro" id="IPR013402">
    <property type="entry name" value="CHP02569"/>
</dbReference>
<protein>
    <submittedName>
        <fullName evidence="1">TIGR02569 family protein</fullName>
    </submittedName>
</protein>
<dbReference type="RefSeq" id="WP_094860923.1">
    <property type="nucleotide sequence ID" value="NZ_NKYE01000001.1"/>
</dbReference>
<comment type="caution">
    <text evidence="1">The sequence shown here is derived from an EMBL/GenBank/DDBJ whole genome shotgun (WGS) entry which is preliminary data.</text>
</comment>
<dbReference type="NCBIfam" id="TIGR02569">
    <property type="entry name" value="TIGR02569_actnb"/>
    <property type="match status" value="1"/>
</dbReference>
<reference evidence="1 2" key="1">
    <citation type="submission" date="2017-07" db="EMBL/GenBank/DDBJ databases">
        <title>Amycolatopsis antarcticus sp. nov., isolated from the surface of an Antarcticus brown macroalga.</title>
        <authorList>
            <person name="Wang J."/>
            <person name="Leiva S."/>
            <person name="Huang J."/>
            <person name="Huang Y."/>
        </authorList>
    </citation>
    <scope>NUCLEOTIDE SEQUENCE [LARGE SCALE GENOMIC DNA]</scope>
    <source>
        <strain evidence="1 2">AU-G6</strain>
    </source>
</reference>
<dbReference type="InParanoid" id="A0A263DCN8"/>
<dbReference type="AlphaFoldDB" id="A0A263DCN8"/>
<evidence type="ECO:0000313" key="1">
    <source>
        <dbReference type="EMBL" id="OZM75145.1"/>
    </source>
</evidence>
<dbReference type="Proteomes" id="UP000242444">
    <property type="component" value="Unassembled WGS sequence"/>
</dbReference>
<evidence type="ECO:0000313" key="2">
    <source>
        <dbReference type="Proteomes" id="UP000242444"/>
    </source>
</evidence>
<dbReference type="InterPro" id="IPR011009">
    <property type="entry name" value="Kinase-like_dom_sf"/>
</dbReference>
<sequence length="265" mass="29180">MTADRQPPPAHVCAAFGARAADAEPLPDGSGWLAGGTVLRPVTDRTYTMWLSRTLQHIDVPDLRIGKPLRSTDGRYVLAGWSAYRHVSGRPEYRVDSVMLAAIKLHQATVDLPRPDFLGARTDIYARADRMAWEEQDADLTEAGGGRLFEVLAGARRELTLPDQLVHGDLLGRVLFDGDAAPGIVDFSPYFRPAEWGAAIVAVDAVAWGDADPELLRRWAHLPEWPQLLLRALLFRIAVHAQHPQSTDAAFEGLRLAAREVSELL</sequence>
<dbReference type="OrthoDB" id="4427130at2"/>
<accession>A0A263DCN8</accession>